<name>A0A4Z1AA90_9LEPT</name>
<organism evidence="1 2">
    <name type="scientific">Leptospira congkakensis</name>
    <dbReference type="NCBI Taxonomy" id="2484932"/>
    <lineage>
        <taxon>Bacteria</taxon>
        <taxon>Pseudomonadati</taxon>
        <taxon>Spirochaetota</taxon>
        <taxon>Spirochaetia</taxon>
        <taxon>Leptospirales</taxon>
        <taxon>Leptospiraceae</taxon>
        <taxon>Leptospira</taxon>
    </lineage>
</organism>
<keyword evidence="2" id="KW-1185">Reference proteome</keyword>
<dbReference type="OrthoDB" id="338156at2"/>
<proteinExistence type="predicted"/>
<gene>
    <name evidence="1" type="ORF">EHQ69_04130</name>
</gene>
<dbReference type="Proteomes" id="UP000298263">
    <property type="component" value="Unassembled WGS sequence"/>
</dbReference>
<reference evidence="1" key="1">
    <citation type="journal article" date="2019" name="PLoS Negl. Trop. Dis.">
        <title>Revisiting the worldwide diversity of Leptospira species in the environment.</title>
        <authorList>
            <person name="Vincent A.T."/>
            <person name="Schiettekatte O."/>
            <person name="Bourhy P."/>
            <person name="Veyrier F.J."/>
            <person name="Picardeau M."/>
        </authorList>
    </citation>
    <scope>NUCLEOTIDE SEQUENCE [LARGE SCALE GENOMIC DNA]</scope>
    <source>
        <strain evidence="1">201702422</strain>
    </source>
</reference>
<evidence type="ECO:0000313" key="1">
    <source>
        <dbReference type="EMBL" id="TGL93682.1"/>
    </source>
</evidence>
<comment type="caution">
    <text evidence="1">The sequence shown here is derived from an EMBL/GenBank/DDBJ whole genome shotgun (WGS) entry which is preliminary data.</text>
</comment>
<sequence length="818" mass="92990">MTEEKQIHTSLGPVLVPVEAGLWEIDLTHLRIFFGLSILSRTIGEEIGNQLHSLPGDLSFTYKINPNINHELVDMHIQHVQVFARAGILKDWVLFREQFEENLRFVFGSFQQQSVAKKIHPEFYGEDPNRNSSVALLFPFETEFVHDSGYYILMERVASQYRIGDFFLRITIDTREDGCLNLNNIKHEIISDAHTRTYIAGASKISESLSTGIINAAQKGETFYEEENSHFSKVFSQIEKTPLGKLTNISFYWEEQYRNLILSSDPSVPLSILKKLFLLLEDSSASKKIKEGNTIRAVIGKVSVYVDLSRLDRVLNFSINQKRTLLDSNFYLKRMPLLEEIANGKGHTFNFDGVHIFLIHHITSEIISLIETFRRLKVSSLDVAFVKYGGNIPPVYLDILLDIPTETFFMAGLEFKLTQNNTPYYGVSPLYSDFENHSTFRHKLEDAKLGFFDAMRRLAIFLFLNKLLSIISKNEKLLLIEDGGYVAPILNERALDGISFGAVLDEFWVESKDSSLRDKPFGEILKSYVIGTVEHTRNGYDRLVKVKEEKKTLFLPAFSIAISNEKTKEESKEVARSILNALDNTLHGIGKVLSKRKLLLLGSKGNIGGFLKKYLIGGFLHENNLDILEVDRKFELKSEGKFVKSDFNRVSELEFAEIDLIIGVTGESIISPKTWESWILNSKHKQLFIASGSTKTVEFADFIKWTNELNLSANPKLGGENLKVSFHRILDPQTQMDLGSKILFQLPEKNIQKEVFLVSDGSPVNFLFFGVPTESMDPIISQLASVSLGMVNYYKSKNLPNPDLYAVDHQINVWGNFL</sequence>
<protein>
    <submittedName>
        <fullName evidence="1">Uncharacterized protein</fullName>
    </submittedName>
</protein>
<dbReference type="RefSeq" id="WP_135588284.1">
    <property type="nucleotide sequence ID" value="NZ_RQGO01000019.1"/>
</dbReference>
<accession>A0A4Z1AA90</accession>
<dbReference type="AlphaFoldDB" id="A0A4Z1AA90"/>
<evidence type="ECO:0000313" key="2">
    <source>
        <dbReference type="Proteomes" id="UP000298263"/>
    </source>
</evidence>
<dbReference type="EMBL" id="RQGP01000010">
    <property type="protein sequence ID" value="TGL93682.1"/>
    <property type="molecule type" value="Genomic_DNA"/>
</dbReference>